<dbReference type="AlphaFoldDB" id="S7WCD9"/>
<dbReference type="OrthoDB" id="660555at2759"/>
<organism evidence="3 4">
    <name type="scientific">Spraguea lophii (strain 42_110)</name>
    <name type="common">Microsporidian parasite</name>
    <dbReference type="NCBI Taxonomy" id="1358809"/>
    <lineage>
        <taxon>Eukaryota</taxon>
        <taxon>Fungi</taxon>
        <taxon>Fungi incertae sedis</taxon>
        <taxon>Microsporidia</taxon>
        <taxon>Spragueidae</taxon>
        <taxon>Spraguea</taxon>
    </lineage>
</organism>
<dbReference type="Gene3D" id="3.30.40.10">
    <property type="entry name" value="Zinc/RING finger domain, C3HC4 (zinc finger)"/>
    <property type="match status" value="1"/>
</dbReference>
<gene>
    <name evidence="3" type="ORF">SLOPH_788</name>
</gene>
<dbReference type="InterPro" id="IPR013083">
    <property type="entry name" value="Znf_RING/FYVE/PHD"/>
</dbReference>
<dbReference type="PROSITE" id="PS50089">
    <property type="entry name" value="ZF_RING_2"/>
    <property type="match status" value="1"/>
</dbReference>
<dbReference type="EMBL" id="ATCN01000245">
    <property type="protein sequence ID" value="EPR79467.1"/>
    <property type="molecule type" value="Genomic_DNA"/>
</dbReference>
<evidence type="ECO:0000259" key="2">
    <source>
        <dbReference type="PROSITE" id="PS50089"/>
    </source>
</evidence>
<dbReference type="SUPFAM" id="SSF57850">
    <property type="entry name" value="RING/U-box"/>
    <property type="match status" value="1"/>
</dbReference>
<proteinExistence type="predicted"/>
<dbReference type="HOGENOM" id="CLU_1090608_0_0_1"/>
<evidence type="ECO:0000313" key="3">
    <source>
        <dbReference type="EMBL" id="EPR79467.1"/>
    </source>
</evidence>
<dbReference type="GO" id="GO:0008270">
    <property type="term" value="F:zinc ion binding"/>
    <property type="evidence" value="ECO:0007669"/>
    <property type="project" value="UniProtKB-KW"/>
</dbReference>
<dbReference type="InterPro" id="IPR001841">
    <property type="entry name" value="Znf_RING"/>
</dbReference>
<name>S7WCD9_SPRLO</name>
<protein>
    <recommendedName>
        <fullName evidence="2">RING-type domain-containing protein</fullName>
    </recommendedName>
</protein>
<dbReference type="InParanoid" id="S7WCD9"/>
<sequence>MKQPSDKYFNKEQILEIKDMQISTIYSEKEESDIEIISFNKQDNINIQTTSVTNNNTSISNTPNNNTLNNNTIFLNNNNISSQNNNTTIRYNNNTTIRYNPQINNNSLFHMNTTTHQRYNNNIINNIFSMLSSSLNITTNYNHISPNRRIVINNPENLINGDNDVTILSIERNENIIENRYTEETKKYLAINKLRRKKYGKRKKNNECNICYEKYKCNDRVVVMKCCKYIFHYKCVRDWYNFSYLCPLCKKDCSK</sequence>
<evidence type="ECO:0000313" key="4">
    <source>
        <dbReference type="Proteomes" id="UP000014978"/>
    </source>
</evidence>
<dbReference type="STRING" id="1358809.S7WCD9"/>
<keyword evidence="4" id="KW-1185">Reference proteome</keyword>
<accession>S7WCD9</accession>
<feature type="domain" description="RING-type" evidence="2">
    <location>
        <begin position="208"/>
        <end position="250"/>
    </location>
</feature>
<keyword evidence="1" id="KW-0862">Zinc</keyword>
<dbReference type="SMART" id="SM00184">
    <property type="entry name" value="RING"/>
    <property type="match status" value="1"/>
</dbReference>
<keyword evidence="1" id="KW-0479">Metal-binding</keyword>
<dbReference type="Proteomes" id="UP000014978">
    <property type="component" value="Unassembled WGS sequence"/>
</dbReference>
<dbReference type="Pfam" id="PF13639">
    <property type="entry name" value="zf-RING_2"/>
    <property type="match status" value="1"/>
</dbReference>
<reference evidence="4" key="1">
    <citation type="journal article" date="2013" name="PLoS Genet.">
        <title>The genome of Spraguea lophii and the basis of host-microsporidian interactions.</title>
        <authorList>
            <person name="Campbell S.E."/>
            <person name="Williams T.A."/>
            <person name="Yousuf A."/>
            <person name="Soanes D.M."/>
            <person name="Paszkiewicz K.H."/>
            <person name="Williams B.A.P."/>
        </authorList>
    </citation>
    <scope>NUCLEOTIDE SEQUENCE [LARGE SCALE GENOMIC DNA]</scope>
    <source>
        <strain evidence="4">42_110</strain>
    </source>
</reference>
<evidence type="ECO:0000256" key="1">
    <source>
        <dbReference type="PROSITE-ProRule" id="PRU00175"/>
    </source>
</evidence>
<comment type="caution">
    <text evidence="3">The sequence shown here is derived from an EMBL/GenBank/DDBJ whole genome shotgun (WGS) entry which is preliminary data.</text>
</comment>
<keyword evidence="1" id="KW-0863">Zinc-finger</keyword>
<dbReference type="VEuPathDB" id="MicrosporidiaDB:SLOPH_788"/>